<feature type="transmembrane region" description="Helical" evidence="1">
    <location>
        <begin position="12"/>
        <end position="36"/>
    </location>
</feature>
<organism evidence="2 3">
    <name type="scientific">Paeniroseomonas aquatica</name>
    <dbReference type="NCBI Taxonomy" id="373043"/>
    <lineage>
        <taxon>Bacteria</taxon>
        <taxon>Pseudomonadati</taxon>
        <taxon>Pseudomonadota</taxon>
        <taxon>Alphaproteobacteria</taxon>
        <taxon>Acetobacterales</taxon>
        <taxon>Acetobacteraceae</taxon>
        <taxon>Paeniroseomonas</taxon>
    </lineage>
</organism>
<evidence type="ECO:0000313" key="3">
    <source>
        <dbReference type="Proteomes" id="UP001529369"/>
    </source>
</evidence>
<protein>
    <submittedName>
        <fullName evidence="2">PepSY-associated TM helix domain-containing protein</fullName>
    </submittedName>
</protein>
<dbReference type="Pfam" id="PF03929">
    <property type="entry name" value="PepSY_TM"/>
    <property type="match status" value="1"/>
</dbReference>
<keyword evidence="3" id="KW-1185">Reference proteome</keyword>
<evidence type="ECO:0000313" key="2">
    <source>
        <dbReference type="EMBL" id="MDN3566382.1"/>
    </source>
</evidence>
<sequence length="373" mass="40767">MSATSLRRWSWVHTWSSLVCTAFLLLLCLTGLPLIFHHEIEDLTGHGGPPPMAAGTPHTDLDRVVATGLARRPGEVVQYLIWDRDEPDSIWLSLAPSRTAPVSELHGVVVDARTAQVLDEPGKGEGFMFWMFRLHVDLFAGLPGKLFLGAMGLLFVAAIVSGVVLYGPFMRKLEFGTVRRDRSRRLRWLDLHNLLGVVTLTWALVVGGTGVINTLADLVIEAWRRDQLAEMVAPYRALPPVATLGSVERAVAAARAAAPGMTPYFVAYPETSFSSAHHYAVFMRGVTPLTSRLLTPALVDAATGEVTAMRSMPWYATALFVSQPLHFGDYGGMPLKILWALLDLATMIVLGSGLYLFVVRRRAGRRAAIAAAE</sequence>
<dbReference type="PANTHER" id="PTHR34219">
    <property type="entry name" value="IRON-REGULATED INNER MEMBRANE PROTEIN-RELATED"/>
    <property type="match status" value="1"/>
</dbReference>
<keyword evidence="1" id="KW-0472">Membrane</keyword>
<dbReference type="InterPro" id="IPR005625">
    <property type="entry name" value="PepSY-ass_TM"/>
</dbReference>
<keyword evidence="1" id="KW-0812">Transmembrane</keyword>
<feature type="transmembrane region" description="Helical" evidence="1">
    <location>
        <begin position="146"/>
        <end position="170"/>
    </location>
</feature>
<dbReference type="PANTHER" id="PTHR34219:SF3">
    <property type="entry name" value="BLL7967 PROTEIN"/>
    <property type="match status" value="1"/>
</dbReference>
<feature type="transmembrane region" description="Helical" evidence="1">
    <location>
        <begin position="191"/>
        <end position="216"/>
    </location>
</feature>
<reference evidence="3" key="1">
    <citation type="journal article" date="2019" name="Int. J. Syst. Evol. Microbiol.">
        <title>The Global Catalogue of Microorganisms (GCM) 10K type strain sequencing project: providing services to taxonomists for standard genome sequencing and annotation.</title>
        <authorList>
            <consortium name="The Broad Institute Genomics Platform"/>
            <consortium name="The Broad Institute Genome Sequencing Center for Infectious Disease"/>
            <person name="Wu L."/>
            <person name="Ma J."/>
        </authorList>
    </citation>
    <scope>NUCLEOTIDE SEQUENCE [LARGE SCALE GENOMIC DNA]</scope>
    <source>
        <strain evidence="3">CECT 7131</strain>
    </source>
</reference>
<proteinExistence type="predicted"/>
<gene>
    <name evidence="2" type="ORF">QWZ14_18575</name>
</gene>
<evidence type="ECO:0000256" key="1">
    <source>
        <dbReference type="SAM" id="Phobius"/>
    </source>
</evidence>
<comment type="caution">
    <text evidence="2">The sequence shown here is derived from an EMBL/GenBank/DDBJ whole genome shotgun (WGS) entry which is preliminary data.</text>
</comment>
<keyword evidence="1" id="KW-1133">Transmembrane helix</keyword>
<name>A0ABT8A9D1_9PROT</name>
<dbReference type="EMBL" id="JAUFPN010000171">
    <property type="protein sequence ID" value="MDN3566382.1"/>
    <property type="molecule type" value="Genomic_DNA"/>
</dbReference>
<dbReference type="RefSeq" id="WP_290318302.1">
    <property type="nucleotide sequence ID" value="NZ_JAUFPN010000171.1"/>
</dbReference>
<accession>A0ABT8A9D1</accession>
<feature type="transmembrane region" description="Helical" evidence="1">
    <location>
        <begin position="337"/>
        <end position="358"/>
    </location>
</feature>
<dbReference type="Proteomes" id="UP001529369">
    <property type="component" value="Unassembled WGS sequence"/>
</dbReference>